<keyword evidence="1" id="KW-0472">Membrane</keyword>
<sequence length="198" mass="22551">MKNKIVAGTGRFSVLGDSFIKDTKAILTKNQEIVEKHKTLDTTSDATIKSKILKEIEMLQQDLSYREKEARKSMDSMRVEADNIKETNLGSADPNSEIIVEKTIFNPFNLFENLDIFEKIAVSLLFSNSVIISSLISIVYIFYGDILLEKFNLEQRYPKLAHLINLRKISTILSIFSCLFIFISSLSQILFCLTVLNI</sequence>
<keyword evidence="2" id="KW-0496">Mitochondrion</keyword>
<gene>
    <name evidence="2" type="primary">orf198</name>
</gene>
<name>A0A4P8D2T2_HYPMA</name>
<keyword evidence="1" id="KW-1133">Transmembrane helix</keyword>
<geneLocation type="mitochondrion" evidence="2"/>
<evidence type="ECO:0000256" key="1">
    <source>
        <dbReference type="SAM" id="Phobius"/>
    </source>
</evidence>
<accession>A0A4P8D2T2</accession>
<feature type="transmembrane region" description="Helical" evidence="1">
    <location>
        <begin position="120"/>
        <end position="143"/>
    </location>
</feature>
<feature type="transmembrane region" description="Helical" evidence="1">
    <location>
        <begin position="172"/>
        <end position="196"/>
    </location>
</feature>
<proteinExistence type="predicted"/>
<dbReference type="EMBL" id="MH746465">
    <property type="protein sequence ID" value="QCI56453.1"/>
    <property type="molecule type" value="Genomic_DNA"/>
</dbReference>
<organism evidence="2">
    <name type="scientific">Hypsizygus marmoreus</name>
    <name type="common">White beech mushroom</name>
    <name type="synonym">Agaricus marmoreus</name>
    <dbReference type="NCBI Taxonomy" id="39966"/>
    <lineage>
        <taxon>Eukaryota</taxon>
        <taxon>Fungi</taxon>
        <taxon>Dikarya</taxon>
        <taxon>Basidiomycota</taxon>
        <taxon>Agaricomycotina</taxon>
        <taxon>Agaricomycetes</taxon>
        <taxon>Agaricomycetidae</taxon>
        <taxon>Agaricales</taxon>
        <taxon>Tricholomatineae</taxon>
        <taxon>Lyophyllaceae</taxon>
        <taxon>Hypsizygus</taxon>
    </lineage>
</organism>
<protein>
    <submittedName>
        <fullName evidence="2">Uncharacterized protein</fullName>
    </submittedName>
</protein>
<evidence type="ECO:0000313" key="2">
    <source>
        <dbReference type="EMBL" id="QCI56453.1"/>
    </source>
</evidence>
<keyword evidence="1" id="KW-0812">Transmembrane</keyword>
<dbReference type="AlphaFoldDB" id="A0A4P8D2T2"/>
<reference evidence="2" key="1">
    <citation type="journal article" date="2018" name="Mitochondrial DNA Part B Resour">
        <title>The complete mitochondrial genome of the Basidiomycete edible fungus Hypsizygus marmoreus.</title>
        <authorList>
            <person name="Wu Y.-Y."/>
            <person name="Shang J.-J."/>
            <person name="Li Y."/>
            <person name="Zhou C.-L."/>
            <person name="Hou D."/>
            <person name="Li J.-L."/>
            <person name="Tan Q."/>
            <person name="Bao D.-P."/>
            <person name="Yang R.-H."/>
        </authorList>
    </citation>
    <scope>NUCLEOTIDE SEQUENCE</scope>
</reference>